<dbReference type="InterPro" id="IPR031856">
    <property type="entry name" value="YdaS_toxin-like"/>
</dbReference>
<dbReference type="InterPro" id="IPR001387">
    <property type="entry name" value="Cro/C1-type_HTH"/>
</dbReference>
<evidence type="ECO:0000313" key="2">
    <source>
        <dbReference type="EMBL" id="NFA60851.1"/>
    </source>
</evidence>
<dbReference type="Pfam" id="PF15943">
    <property type="entry name" value="YdaS_toxin"/>
    <property type="match status" value="1"/>
</dbReference>
<reference evidence="2 3" key="1">
    <citation type="submission" date="2019-02" db="EMBL/GenBank/DDBJ databases">
        <title>Genome sequencing of Clostridium botulinum clinical isolates.</title>
        <authorList>
            <person name="Brunt J."/>
            <person name="Van Vliet A.H.M."/>
            <person name="Stringer S.C."/>
            <person name="Grant K.A."/>
            <person name="Carter A.C."/>
            <person name="Peck M.W."/>
        </authorList>
    </citation>
    <scope>NUCLEOTIDE SEQUENCE [LARGE SCALE GENOMIC DNA]</scope>
    <source>
        <strain evidence="2 3">R1125/03</strain>
    </source>
</reference>
<dbReference type="Proteomes" id="UP000473089">
    <property type="component" value="Unassembled WGS sequence"/>
</dbReference>
<feature type="domain" description="HTH cro/C1-type" evidence="1">
    <location>
        <begin position="17"/>
        <end position="58"/>
    </location>
</feature>
<sequence>MKGIEYVLALYNMAHIELARELGITRQNINQWIKGKGKIPKKYLPVLSQMFNVPEEYFQKEINDIDKLIIQKEKLKMELKPSINEYQLRFSVDTKDLEEEPVYNSNSLNQIEVEIKKAKVIEDIREALSSFDNDIELQIFEQIALLLKKYRIEKIFGYTVDAVSHYYSVLPEWVGDPESDDFVEEFLDLAQKYDGIE</sequence>
<gene>
    <name evidence="2" type="ORF">EXM42_10755</name>
</gene>
<accession>A0A6M0T3X8</accession>
<protein>
    <submittedName>
        <fullName evidence="2">Helix-turn-helix domain-containing protein</fullName>
    </submittedName>
</protein>
<organism evidence="2 3">
    <name type="scientific">Clostridium botulinum</name>
    <dbReference type="NCBI Taxonomy" id="1491"/>
    <lineage>
        <taxon>Bacteria</taxon>
        <taxon>Bacillati</taxon>
        <taxon>Bacillota</taxon>
        <taxon>Clostridia</taxon>
        <taxon>Eubacteriales</taxon>
        <taxon>Clostridiaceae</taxon>
        <taxon>Clostridium</taxon>
    </lineage>
</organism>
<dbReference type="InterPro" id="IPR010982">
    <property type="entry name" value="Lambda_DNA-bd_dom_sf"/>
</dbReference>
<dbReference type="SUPFAM" id="SSF47413">
    <property type="entry name" value="lambda repressor-like DNA-binding domains"/>
    <property type="match status" value="1"/>
</dbReference>
<proteinExistence type="predicted"/>
<dbReference type="EMBL" id="SGJP01000020">
    <property type="protein sequence ID" value="NFA60851.1"/>
    <property type="molecule type" value="Genomic_DNA"/>
</dbReference>
<dbReference type="GO" id="GO:0003677">
    <property type="term" value="F:DNA binding"/>
    <property type="evidence" value="ECO:0007669"/>
    <property type="project" value="InterPro"/>
</dbReference>
<name>A0A6M0T3X8_CLOBO</name>
<dbReference type="PROSITE" id="PS50943">
    <property type="entry name" value="HTH_CROC1"/>
    <property type="match status" value="1"/>
</dbReference>
<evidence type="ECO:0000313" key="3">
    <source>
        <dbReference type="Proteomes" id="UP000473089"/>
    </source>
</evidence>
<evidence type="ECO:0000259" key="1">
    <source>
        <dbReference type="PROSITE" id="PS50943"/>
    </source>
</evidence>
<dbReference type="AlphaFoldDB" id="A0A6M0T3X8"/>
<dbReference type="Gene3D" id="1.10.260.40">
    <property type="entry name" value="lambda repressor-like DNA-binding domains"/>
    <property type="match status" value="1"/>
</dbReference>
<comment type="caution">
    <text evidence="2">The sequence shown here is derived from an EMBL/GenBank/DDBJ whole genome shotgun (WGS) entry which is preliminary data.</text>
</comment>